<organism evidence="1 2">
    <name type="scientific">Peronospora belbahrii</name>
    <dbReference type="NCBI Taxonomy" id="622444"/>
    <lineage>
        <taxon>Eukaryota</taxon>
        <taxon>Sar</taxon>
        <taxon>Stramenopiles</taxon>
        <taxon>Oomycota</taxon>
        <taxon>Peronosporomycetes</taxon>
        <taxon>Peronosporales</taxon>
        <taxon>Peronosporaceae</taxon>
        <taxon>Peronospora</taxon>
    </lineage>
</organism>
<dbReference type="EMBL" id="CAKKTJ010000329">
    <property type="protein sequence ID" value="CAH0481518.1"/>
    <property type="molecule type" value="Genomic_DNA"/>
</dbReference>
<sequence>MTYYRFGQRLKITRTVARAMARSSGSIRNSATIEKLMQINRSRFSSAVRRPVAAALTTFLDSSVAFNTSSEFLYFDGEDDDGT</sequence>
<proteinExistence type="predicted"/>
<gene>
    <name evidence="1" type="ORF">PBS003_LOCUS8124</name>
</gene>
<evidence type="ECO:0000313" key="2">
    <source>
        <dbReference type="Proteomes" id="UP001160483"/>
    </source>
</evidence>
<dbReference type="Proteomes" id="UP001160483">
    <property type="component" value="Unassembled WGS sequence"/>
</dbReference>
<accession>A0AAU9L8R9</accession>
<comment type="caution">
    <text evidence="1">The sequence shown here is derived from an EMBL/GenBank/DDBJ whole genome shotgun (WGS) entry which is preliminary data.</text>
</comment>
<name>A0AAU9L8R9_9STRA</name>
<dbReference type="AlphaFoldDB" id="A0AAU9L8R9"/>
<protein>
    <submittedName>
        <fullName evidence="1">Uncharacterized protein</fullName>
    </submittedName>
</protein>
<evidence type="ECO:0000313" key="1">
    <source>
        <dbReference type="EMBL" id="CAH0481518.1"/>
    </source>
</evidence>
<reference evidence="1" key="1">
    <citation type="submission" date="2021-11" db="EMBL/GenBank/DDBJ databases">
        <authorList>
            <person name="Islam A."/>
            <person name="Islam S."/>
            <person name="Flora M.S."/>
            <person name="Rahman M."/>
            <person name="Ziaur R.M."/>
            <person name="Epstein J.H."/>
            <person name="Hassan M."/>
            <person name="Klassen M."/>
            <person name="Woodard K."/>
            <person name="Webb A."/>
            <person name="Webby R.J."/>
            <person name="El Zowalaty M.E."/>
        </authorList>
    </citation>
    <scope>NUCLEOTIDE SEQUENCE</scope>
    <source>
        <strain evidence="1">Pbs3</strain>
    </source>
</reference>